<dbReference type="EMBL" id="CP061539">
    <property type="protein sequence ID" value="QNV38310.1"/>
    <property type="molecule type" value="Genomic_DNA"/>
</dbReference>
<dbReference type="KEGG" id="rter:IDM49_03285"/>
<accession>A0A7H2BF64</accession>
<protein>
    <submittedName>
        <fullName evidence="1">Esterase family protein</fullName>
    </submittedName>
</protein>
<dbReference type="AlphaFoldDB" id="A0A7H2BF64"/>
<proteinExistence type="predicted"/>
<evidence type="ECO:0000313" key="1">
    <source>
        <dbReference type="EMBL" id="QNV38310.1"/>
    </source>
</evidence>
<dbReference type="Proteomes" id="UP000516404">
    <property type="component" value="Chromosome"/>
</dbReference>
<keyword evidence="2" id="KW-1185">Reference proteome</keyword>
<dbReference type="InterPro" id="IPR050583">
    <property type="entry name" value="Mycobacterial_A85_antigen"/>
</dbReference>
<gene>
    <name evidence="1" type="ORF">IDM49_03285</name>
</gene>
<dbReference type="InterPro" id="IPR029058">
    <property type="entry name" value="AB_hydrolase_fold"/>
</dbReference>
<dbReference type="PANTHER" id="PTHR48098">
    <property type="entry name" value="ENTEROCHELIN ESTERASE-RELATED"/>
    <property type="match status" value="1"/>
</dbReference>
<evidence type="ECO:0000313" key="2">
    <source>
        <dbReference type="Proteomes" id="UP000516404"/>
    </source>
</evidence>
<reference evidence="1 2" key="1">
    <citation type="submission" date="2020-09" db="EMBL/GenBank/DDBJ databases">
        <title>Investigation of environmental microbes.</title>
        <authorList>
            <person name="Ou Y."/>
            <person name="Kang Q."/>
        </authorList>
    </citation>
    <scope>NUCLEOTIDE SEQUENCE [LARGE SCALE GENOMIC DNA]</scope>
    <source>
        <strain evidence="1 2">KJZ-14</strain>
    </source>
</reference>
<dbReference type="SUPFAM" id="SSF53474">
    <property type="entry name" value="alpha/beta-Hydrolases"/>
    <property type="match status" value="1"/>
</dbReference>
<dbReference type="PANTHER" id="PTHR48098:SF3">
    <property type="entry name" value="IRON(III) ENTEROBACTIN ESTERASE"/>
    <property type="match status" value="1"/>
</dbReference>
<dbReference type="GeneID" id="96623250"/>
<organism evidence="1 2">
    <name type="scientific">Rothia terrae</name>
    <dbReference type="NCBI Taxonomy" id="396015"/>
    <lineage>
        <taxon>Bacteria</taxon>
        <taxon>Bacillati</taxon>
        <taxon>Actinomycetota</taxon>
        <taxon>Actinomycetes</taxon>
        <taxon>Micrococcales</taxon>
        <taxon>Micrococcaceae</taxon>
        <taxon>Rothia</taxon>
    </lineage>
</organism>
<dbReference type="Pfam" id="PF00756">
    <property type="entry name" value="Esterase"/>
    <property type="match status" value="1"/>
</dbReference>
<sequence>MTRLTAAEKQWLQTVNQHTFTPPPPPQLEAAQVKALIESEIADGKSLEILWGISINETQEAGTRALQLIYPAQSTDERMIFVLDTVTHMHKHDMTPLILQQIEVEGTPAHAAVFQVPSDIVSTAGMIRTSQSELDAITDRGQWRELFSRTEPLSARGQDLPSHVRTSVITAESSVLELLPPADSAPDLSSTSFTLPDLAEPVQVALYTPEAPEHLVIALDGDQHLSNGLLNSLEETPFSATTAVLFLWAEGPFDRAKLFAERDLFAALLQQHVLPWAQSLTVLPDATHRIIAGGSLGGLAAAELCRYYPHIARCATVQSASWWWNNLSNDITEGTLLVEWKKADTTPLDINLFVEVGAYEGYLLSWNRAFRKVLQEQGITHTYREYSGGHDYACWSRGIVDSLHYFTQK</sequence>
<name>A0A7H2BF64_9MICC</name>
<dbReference type="Gene3D" id="3.40.50.1820">
    <property type="entry name" value="alpha/beta hydrolase"/>
    <property type="match status" value="1"/>
</dbReference>
<dbReference type="RefSeq" id="WP_190725012.1">
    <property type="nucleotide sequence ID" value="NZ_CP061539.1"/>
</dbReference>
<dbReference type="InterPro" id="IPR000801">
    <property type="entry name" value="Esterase-like"/>
</dbReference>